<sequence length="109" mass="12282">MLKKASLIVLGGILGVMFFNGCSAVVAAKVSDFRYTMYFSTSDFDIGPVITTEIPYDASNPNIYELLLNKAIADNKCDTIVFPRYEVIKKTFGRDKIRLTGRVATYRRR</sequence>
<dbReference type="RefSeq" id="WP_104752003.1">
    <property type="nucleotide sequence ID" value="NZ_FZMF01000013.1"/>
</dbReference>
<comment type="caution">
    <text evidence="1">The sequence shown here is derived from an EMBL/GenBank/DDBJ whole genome shotgun (WGS) entry which is preliminary data.</text>
</comment>
<reference evidence="2" key="1">
    <citation type="journal article" date="2019" name="Int. J. Syst. Evol. Microbiol.">
        <title>The Global Catalogue of Microorganisms (GCM) 10K type strain sequencing project: providing services to taxonomists for standard genome sequencing and annotation.</title>
        <authorList>
            <consortium name="The Broad Institute Genomics Platform"/>
            <consortium name="The Broad Institute Genome Sequencing Center for Infectious Disease"/>
            <person name="Wu L."/>
            <person name="Ma J."/>
        </authorList>
    </citation>
    <scope>NUCLEOTIDE SEQUENCE [LARGE SCALE GENOMIC DNA]</scope>
    <source>
        <strain evidence="2">CCUG 53816</strain>
    </source>
</reference>
<evidence type="ECO:0008006" key="3">
    <source>
        <dbReference type="Google" id="ProtNLM"/>
    </source>
</evidence>
<proteinExistence type="predicted"/>
<evidence type="ECO:0000313" key="2">
    <source>
        <dbReference type="Proteomes" id="UP001595783"/>
    </source>
</evidence>
<protein>
    <recommendedName>
        <fullName evidence="3">Lipoprotein</fullName>
    </recommendedName>
</protein>
<evidence type="ECO:0000313" key="1">
    <source>
        <dbReference type="EMBL" id="MFC3847357.1"/>
    </source>
</evidence>
<organism evidence="1 2">
    <name type="scientific">Helicobacter baculiformis</name>
    <dbReference type="NCBI Taxonomy" id="427351"/>
    <lineage>
        <taxon>Bacteria</taxon>
        <taxon>Pseudomonadati</taxon>
        <taxon>Campylobacterota</taxon>
        <taxon>Epsilonproteobacteria</taxon>
        <taxon>Campylobacterales</taxon>
        <taxon>Helicobacteraceae</taxon>
        <taxon>Helicobacter</taxon>
    </lineage>
</organism>
<gene>
    <name evidence="1" type="ORF">ACFOPX_02240</name>
</gene>
<dbReference type="EMBL" id="JBHRZO010000009">
    <property type="protein sequence ID" value="MFC3847357.1"/>
    <property type="molecule type" value="Genomic_DNA"/>
</dbReference>
<accession>A0ABV7ZJB4</accession>
<keyword evidence="2" id="KW-1185">Reference proteome</keyword>
<dbReference type="Proteomes" id="UP001595783">
    <property type="component" value="Unassembled WGS sequence"/>
</dbReference>
<name>A0ABV7ZJB4_9HELI</name>